<evidence type="ECO:0000313" key="2">
    <source>
        <dbReference type="EMBL" id="VAW30888.1"/>
    </source>
</evidence>
<keyword evidence="1" id="KW-0472">Membrane</keyword>
<name>A0A3B0UJL8_9ZZZZ</name>
<protein>
    <recommendedName>
        <fullName evidence="3">DUF4440 domain-containing protein</fullName>
    </recommendedName>
</protein>
<dbReference type="EMBL" id="UOEU01000107">
    <property type="protein sequence ID" value="VAW30888.1"/>
    <property type="molecule type" value="Genomic_DNA"/>
</dbReference>
<gene>
    <name evidence="2" type="ORF">MNBD_CHLOROFLEXI01-1990</name>
</gene>
<accession>A0A3B0UJL8</accession>
<evidence type="ECO:0000256" key="1">
    <source>
        <dbReference type="SAM" id="Phobius"/>
    </source>
</evidence>
<proteinExistence type="predicted"/>
<sequence length="167" mass="19230">MKSTNKILIGIVAGVILLVIIAFIVTLGQSLPSYQDETMPDSIAYNYLLALRQNDYERAYGNLSPTLSGYPSDLDQFILDIEKRSWRFRQNEDVSLAISSASVNDQTATVRVKETRYYNYDLLRSLFGSNQSVRNFNVRLRRSNGTWKIINADYYWNSCWERKDGCS</sequence>
<reference evidence="2" key="1">
    <citation type="submission" date="2018-06" db="EMBL/GenBank/DDBJ databases">
        <authorList>
            <person name="Zhirakovskaya E."/>
        </authorList>
    </citation>
    <scope>NUCLEOTIDE SEQUENCE</scope>
</reference>
<evidence type="ECO:0008006" key="3">
    <source>
        <dbReference type="Google" id="ProtNLM"/>
    </source>
</evidence>
<keyword evidence="1" id="KW-0812">Transmembrane</keyword>
<keyword evidence="1" id="KW-1133">Transmembrane helix</keyword>
<feature type="transmembrane region" description="Helical" evidence="1">
    <location>
        <begin position="7"/>
        <end position="28"/>
    </location>
</feature>
<organism evidence="2">
    <name type="scientific">hydrothermal vent metagenome</name>
    <dbReference type="NCBI Taxonomy" id="652676"/>
    <lineage>
        <taxon>unclassified sequences</taxon>
        <taxon>metagenomes</taxon>
        <taxon>ecological metagenomes</taxon>
    </lineage>
</organism>
<dbReference type="AlphaFoldDB" id="A0A3B0UJL8"/>